<evidence type="ECO:0000256" key="2">
    <source>
        <dbReference type="ARBA" id="ARBA00012528"/>
    </source>
</evidence>
<comment type="caution">
    <text evidence="6">The sequence shown here is derived from an EMBL/GenBank/DDBJ whole genome shotgun (WGS) entry which is preliminary data.</text>
</comment>
<feature type="transmembrane region" description="Helical" evidence="4">
    <location>
        <begin position="365"/>
        <end position="384"/>
    </location>
</feature>
<feature type="transmembrane region" description="Helical" evidence="4">
    <location>
        <begin position="278"/>
        <end position="298"/>
    </location>
</feature>
<evidence type="ECO:0000256" key="3">
    <source>
        <dbReference type="ARBA" id="ARBA00034247"/>
    </source>
</evidence>
<feature type="transmembrane region" description="Helical" evidence="4">
    <location>
        <begin position="12"/>
        <end position="30"/>
    </location>
</feature>
<dbReference type="InterPro" id="IPR000160">
    <property type="entry name" value="GGDEF_dom"/>
</dbReference>
<comment type="cofactor">
    <cofactor evidence="1">
        <name>Mg(2+)</name>
        <dbReference type="ChEBI" id="CHEBI:18420"/>
    </cofactor>
</comment>
<evidence type="ECO:0000313" key="6">
    <source>
        <dbReference type="EMBL" id="TCK04264.1"/>
    </source>
</evidence>
<feature type="transmembrane region" description="Helical" evidence="4">
    <location>
        <begin position="243"/>
        <end position="266"/>
    </location>
</feature>
<dbReference type="PROSITE" id="PS50887">
    <property type="entry name" value="GGDEF"/>
    <property type="match status" value="1"/>
</dbReference>
<evidence type="ECO:0000256" key="4">
    <source>
        <dbReference type="SAM" id="Phobius"/>
    </source>
</evidence>
<dbReference type="SUPFAM" id="SSF55073">
    <property type="entry name" value="Nucleotide cyclase"/>
    <property type="match status" value="1"/>
</dbReference>
<dbReference type="AlphaFoldDB" id="A0A4R1G8R5"/>
<evidence type="ECO:0000313" key="7">
    <source>
        <dbReference type="Proteomes" id="UP000294546"/>
    </source>
</evidence>
<dbReference type="InterPro" id="IPR029787">
    <property type="entry name" value="Nucleotide_cyclase"/>
</dbReference>
<comment type="catalytic activity">
    <reaction evidence="3">
        <text>2 GTP = 3',3'-c-di-GMP + 2 diphosphate</text>
        <dbReference type="Rhea" id="RHEA:24898"/>
        <dbReference type="ChEBI" id="CHEBI:33019"/>
        <dbReference type="ChEBI" id="CHEBI:37565"/>
        <dbReference type="ChEBI" id="CHEBI:58805"/>
        <dbReference type="EC" id="2.7.7.65"/>
    </reaction>
</comment>
<dbReference type="InterPro" id="IPR043128">
    <property type="entry name" value="Rev_trsase/Diguanyl_cyclase"/>
</dbReference>
<feature type="domain" description="GGDEF" evidence="5">
    <location>
        <begin position="443"/>
        <end position="577"/>
    </location>
</feature>
<dbReference type="PANTHER" id="PTHR45138:SF9">
    <property type="entry name" value="DIGUANYLATE CYCLASE DGCM-RELATED"/>
    <property type="match status" value="1"/>
</dbReference>
<accession>A0A4R1G8R5</accession>
<dbReference type="InterPro" id="IPR050469">
    <property type="entry name" value="Diguanylate_Cyclase"/>
</dbReference>
<keyword evidence="4" id="KW-0812">Transmembrane</keyword>
<dbReference type="OrthoDB" id="9803824at2"/>
<dbReference type="Proteomes" id="UP000294546">
    <property type="component" value="Unassembled WGS sequence"/>
</dbReference>
<organism evidence="6 7">
    <name type="scientific">Marinobacterium mangrovicola</name>
    <dbReference type="NCBI Taxonomy" id="1476959"/>
    <lineage>
        <taxon>Bacteria</taxon>
        <taxon>Pseudomonadati</taxon>
        <taxon>Pseudomonadota</taxon>
        <taxon>Gammaproteobacteria</taxon>
        <taxon>Oceanospirillales</taxon>
        <taxon>Oceanospirillaceae</taxon>
        <taxon>Marinobacterium</taxon>
    </lineage>
</organism>
<dbReference type="PANTHER" id="PTHR45138">
    <property type="entry name" value="REGULATORY COMPONENTS OF SENSORY TRANSDUCTION SYSTEM"/>
    <property type="match status" value="1"/>
</dbReference>
<keyword evidence="4" id="KW-0472">Membrane</keyword>
<dbReference type="Pfam" id="PF00990">
    <property type="entry name" value="GGDEF"/>
    <property type="match status" value="1"/>
</dbReference>
<dbReference type="GO" id="GO:0043709">
    <property type="term" value="P:cell adhesion involved in single-species biofilm formation"/>
    <property type="evidence" value="ECO:0007669"/>
    <property type="project" value="TreeGrafter"/>
</dbReference>
<keyword evidence="7" id="KW-1185">Reference proteome</keyword>
<keyword evidence="4" id="KW-1133">Transmembrane helix</keyword>
<sequence>MGPGPEISGFVVLLRVLLFPLFFLSAWVSAETVKLDSGWSYRWGDSAFDSSGVPLWTQQSDPQAWHAIAFPADPPDRADKQNIWFRTLLPEGDWRDPVLYISSVDLIVEAYVDGRKIYSYGHFDEQGKGTFEGWPWHMIELPSGSQGKPIYLRIFSDYKNIGLWGEVKVTERSELISSVINESLEGIIVGVFSLVIALLAVVLACMQTERRMFIAVALYSLSAAGMVIPGSPVSQMLLNAPLVWDYIGALGYYLMPVAMALLMETWFKDRSVRVYRMVRWVSIAYIGLAIGGSLLGLVELSNTYPAFDFLFAISLVLLFLPALRGLSGFSRQQWAVLGSYGLFAALLLVDMGVAHKFLPWVKVPIPWGSLAFSVVVVLIAVIHFNQTQRELKSLNESLDRQVKARTAELELLSYEDPLTKLKNRRFFDESFEREASRSKRQGCPLSLLICDIDQFKHFNDTQGHAAGDEALRQVGLKMKQAFRQSDLACRYGGEEFVVLMPGASSADAVARAEELRRAVAANDMSMDGKTLPRITLSVGVASWPGSASRIDTLFARADQALYKAKRAGRDRVIDADFETYSPEGS</sequence>
<dbReference type="SMART" id="SM00267">
    <property type="entry name" value="GGDEF"/>
    <property type="match status" value="1"/>
</dbReference>
<dbReference type="NCBIfam" id="TIGR00254">
    <property type="entry name" value="GGDEF"/>
    <property type="match status" value="1"/>
</dbReference>
<dbReference type="SUPFAM" id="SSF49785">
    <property type="entry name" value="Galactose-binding domain-like"/>
    <property type="match status" value="1"/>
</dbReference>
<feature type="transmembrane region" description="Helical" evidence="4">
    <location>
        <begin position="187"/>
        <end position="205"/>
    </location>
</feature>
<evidence type="ECO:0000259" key="5">
    <source>
        <dbReference type="PROSITE" id="PS50887"/>
    </source>
</evidence>
<evidence type="ECO:0000256" key="1">
    <source>
        <dbReference type="ARBA" id="ARBA00001946"/>
    </source>
</evidence>
<name>A0A4R1G8R5_9GAMM</name>
<dbReference type="GO" id="GO:0052621">
    <property type="term" value="F:diguanylate cyclase activity"/>
    <property type="evidence" value="ECO:0007669"/>
    <property type="project" value="UniProtKB-EC"/>
</dbReference>
<feature type="transmembrane region" description="Helical" evidence="4">
    <location>
        <begin position="212"/>
        <end position="231"/>
    </location>
</feature>
<gene>
    <name evidence="6" type="ORF">CLV83_3682</name>
</gene>
<protein>
    <recommendedName>
        <fullName evidence="2">diguanylate cyclase</fullName>
        <ecNumber evidence="2">2.7.7.65</ecNumber>
    </recommendedName>
</protein>
<dbReference type="CDD" id="cd01949">
    <property type="entry name" value="GGDEF"/>
    <property type="match status" value="1"/>
</dbReference>
<proteinExistence type="predicted"/>
<dbReference type="GO" id="GO:1902201">
    <property type="term" value="P:negative regulation of bacterial-type flagellum-dependent cell motility"/>
    <property type="evidence" value="ECO:0007669"/>
    <property type="project" value="TreeGrafter"/>
</dbReference>
<dbReference type="FunFam" id="3.30.70.270:FF:000001">
    <property type="entry name" value="Diguanylate cyclase domain protein"/>
    <property type="match status" value="1"/>
</dbReference>
<dbReference type="InterPro" id="IPR008979">
    <property type="entry name" value="Galactose-bd-like_sf"/>
</dbReference>
<feature type="transmembrane region" description="Helical" evidence="4">
    <location>
        <begin position="304"/>
        <end position="322"/>
    </location>
</feature>
<dbReference type="EC" id="2.7.7.65" evidence="2"/>
<dbReference type="EMBL" id="SMFU01000011">
    <property type="protein sequence ID" value="TCK04264.1"/>
    <property type="molecule type" value="Genomic_DNA"/>
</dbReference>
<feature type="transmembrane region" description="Helical" evidence="4">
    <location>
        <begin position="334"/>
        <end position="353"/>
    </location>
</feature>
<reference evidence="6 7" key="1">
    <citation type="submission" date="2019-03" db="EMBL/GenBank/DDBJ databases">
        <title>Genomic Encyclopedia of Archaeal and Bacterial Type Strains, Phase II (KMG-II): from individual species to whole genera.</title>
        <authorList>
            <person name="Goeker M."/>
        </authorList>
    </citation>
    <scope>NUCLEOTIDE SEQUENCE [LARGE SCALE GENOMIC DNA]</scope>
    <source>
        <strain evidence="6 7">DSM 27697</strain>
    </source>
</reference>
<dbReference type="Gene3D" id="3.30.70.270">
    <property type="match status" value="1"/>
</dbReference>
<dbReference type="GO" id="GO:0005886">
    <property type="term" value="C:plasma membrane"/>
    <property type="evidence" value="ECO:0007669"/>
    <property type="project" value="TreeGrafter"/>
</dbReference>